<evidence type="ECO:0000313" key="2">
    <source>
        <dbReference type="EMBL" id="SDI38053.1"/>
    </source>
</evidence>
<proteinExistence type="predicted"/>
<accession>A0A1G8K3S1</accession>
<evidence type="ECO:0000256" key="1">
    <source>
        <dbReference type="SAM" id="MobiDB-lite"/>
    </source>
</evidence>
<name>A0A1G8K3S1_9MICC</name>
<reference evidence="3" key="1">
    <citation type="submission" date="2016-10" db="EMBL/GenBank/DDBJ databases">
        <authorList>
            <person name="Varghese N."/>
            <person name="Submissions S."/>
        </authorList>
    </citation>
    <scope>NUCLEOTIDE SEQUENCE [LARGE SCALE GENOMIC DNA]</scope>
    <source>
        <strain evidence="3">CGMCC 1.10783</strain>
    </source>
</reference>
<dbReference type="EMBL" id="FNEI01000002">
    <property type="protein sequence ID" value="SDI38053.1"/>
    <property type="molecule type" value="Genomic_DNA"/>
</dbReference>
<dbReference type="STRING" id="1045773.SAMN05216555_102123"/>
<organism evidence="2 3">
    <name type="scientific">Arthrobacter cupressi</name>
    <dbReference type="NCBI Taxonomy" id="1045773"/>
    <lineage>
        <taxon>Bacteria</taxon>
        <taxon>Bacillati</taxon>
        <taxon>Actinomycetota</taxon>
        <taxon>Actinomycetes</taxon>
        <taxon>Micrococcales</taxon>
        <taxon>Micrococcaceae</taxon>
        <taxon>Arthrobacter</taxon>
    </lineage>
</organism>
<sequence>MARYLGHSGISLLRSALPALLGALIWLVWLAGPSQASDLLPPVPAEPSISGVPTIPLPAVSPAPDLDLLPALAPTPDLVPAPELVPDITVPPAVSSLPAVPTIPSPAVSLPPPLTGIPKAVINELPGAVVTPVVEVIDAVTPVIDRAVGNGPTLPVPTLAVPRPPALAPGSEAAASSARPPALAAATAFRRTIAVPPKAQAAPVTTTGSSPGFIPQMLVLVPAALLATAEIPPPAGAPPGKPLPPSAPPVQAGAANGPQGGSAHGAADLPDQRALAPPTGTTAVHDGPQIPAAGPSFDPGSSPD</sequence>
<keyword evidence="3" id="KW-1185">Reference proteome</keyword>
<evidence type="ECO:0000313" key="3">
    <source>
        <dbReference type="Proteomes" id="UP000182130"/>
    </source>
</evidence>
<dbReference type="AlphaFoldDB" id="A0A1G8K3S1"/>
<gene>
    <name evidence="2" type="ORF">SAMN05216555_102123</name>
</gene>
<protein>
    <submittedName>
        <fullName evidence="2">Uncharacterized protein</fullName>
    </submittedName>
</protein>
<feature type="compositionally biased region" description="Pro residues" evidence="1">
    <location>
        <begin position="232"/>
        <end position="248"/>
    </location>
</feature>
<dbReference type="Proteomes" id="UP000182130">
    <property type="component" value="Unassembled WGS sequence"/>
</dbReference>
<feature type="region of interest" description="Disordered" evidence="1">
    <location>
        <begin position="232"/>
        <end position="304"/>
    </location>
</feature>